<dbReference type="Gene3D" id="3.90.230.10">
    <property type="entry name" value="Creatinase/methionine aminopeptidase superfamily"/>
    <property type="match status" value="1"/>
</dbReference>
<dbReference type="InterPro" id="IPR052433">
    <property type="entry name" value="X-Pro_dipept-like"/>
</dbReference>
<comment type="similarity">
    <text evidence="2">Belongs to the peptidase M24B family.</text>
</comment>
<dbReference type="GeneID" id="141458759"/>
<evidence type="ECO:0000256" key="5">
    <source>
        <dbReference type="ARBA" id="ARBA00023211"/>
    </source>
</evidence>
<dbReference type="InterPro" id="IPR036005">
    <property type="entry name" value="Creatinase/aminopeptidase-like"/>
</dbReference>
<dbReference type="InterPro" id="IPR029149">
    <property type="entry name" value="Creatin/AminoP/Spt16_N"/>
</dbReference>
<dbReference type="PRINTS" id="PR00599">
    <property type="entry name" value="MAPEPTIDASE"/>
</dbReference>
<comment type="cofactor">
    <cofactor evidence="1">
        <name>Mn(2+)</name>
        <dbReference type="ChEBI" id="CHEBI:29035"/>
    </cofactor>
</comment>
<keyword evidence="7" id="KW-0031">Aminopeptidase</keyword>
<protein>
    <submittedName>
        <fullName evidence="7 8">Putative xaa-pro aminopeptidase</fullName>
    </submittedName>
</protein>
<keyword evidence="7" id="KW-0645">Protease</keyword>
<dbReference type="InParanoid" id="R4FLH4"/>
<dbReference type="GO" id="GO:0030145">
    <property type="term" value="F:manganese ion binding"/>
    <property type="evidence" value="ECO:0007669"/>
    <property type="project" value="InterPro"/>
</dbReference>
<evidence type="ECO:0000259" key="6">
    <source>
        <dbReference type="SMART" id="SM01011"/>
    </source>
</evidence>
<dbReference type="SUPFAM" id="SSF55920">
    <property type="entry name" value="Creatinase/aminopeptidase"/>
    <property type="match status" value="1"/>
</dbReference>
<dbReference type="SUPFAM" id="SSF53092">
    <property type="entry name" value="Creatinase/prolidase N-terminal domain"/>
    <property type="match status" value="1"/>
</dbReference>
<keyword evidence="4" id="KW-0378">Hydrolase</keyword>
<keyword evidence="3" id="KW-0479">Metal-binding</keyword>
<reference evidence="9" key="2">
    <citation type="submission" date="2015-04" db="EMBL/GenBank/DDBJ databases">
        <authorList>
            <person name="Wilson R.K."/>
            <person name="Warren W."/>
            <person name="Dotson E."/>
            <person name="Oliveira P.L."/>
        </authorList>
    </citation>
    <scope>NUCLEOTIDE SEQUENCE</scope>
</reference>
<dbReference type="EMBL" id="GAHY01002109">
    <property type="protein sequence ID" value="JAA75401.1"/>
    <property type="molecule type" value="mRNA"/>
</dbReference>
<dbReference type="eggNOG" id="KOG2414">
    <property type="taxonomic scope" value="Eukaryota"/>
</dbReference>
<sequence>MKFFRLNRGLNWQLYPCFLNIRESTILRRKLSDHGIKVRTPLSGITRTLGQPSPDSHPHLLKANELVPGFTVKDFIERREKLVMEILKFKSGIFQVILVPSSPIHYMTEKIPYVFRQNTDFRYLTGCLEPDSALLIVIESENKFRSTLFLREKNNHSELWEGPRTGVEIAPDVFGVDDAKPFQELENVLRDIGNKNVTLWYDALNPVNAVVHRCVASFLSDKGEKELFEVRQKIHELRVVKSLAEQELMIKSAEIASDAIKLTLMSTKPGVTEHQLFATVDYHCRMKGAEFLAYPPVVAAGDNANIIHYINNSQQIKKEDLILMDAGCELHGYCSDITRTWPASGSFSPFQRTLYDVVLSVQLDLISSCRDISSLDHLFTIMCKLLGRRLKEAHVLSKAASNLTLEQIAFKLCPHHVGHYLGMDVHDTATVPRKAQLKEGMIITVEPGLYINSTNILTKPEFRGIGIRIEDDVLFTNKGPKVISTCPKSVDEIENLCKR</sequence>
<evidence type="ECO:0000313" key="9">
    <source>
        <dbReference type="Proteomes" id="UP000015103"/>
    </source>
</evidence>
<dbReference type="CDD" id="cd01087">
    <property type="entry name" value="Prolidase"/>
    <property type="match status" value="1"/>
</dbReference>
<keyword evidence="5" id="KW-0464">Manganese</keyword>
<name>R4FLH4_RHOPR</name>
<dbReference type="RefSeq" id="XP_073993270.1">
    <property type="nucleotide sequence ID" value="XM_074137169.1"/>
</dbReference>
<evidence type="ECO:0000256" key="3">
    <source>
        <dbReference type="ARBA" id="ARBA00022723"/>
    </source>
</evidence>
<evidence type="ECO:0000256" key="1">
    <source>
        <dbReference type="ARBA" id="ARBA00001936"/>
    </source>
</evidence>
<keyword evidence="9" id="KW-1185">Reference proteome</keyword>
<accession>R4FLH4</accession>
<proteinExistence type="evidence at transcript level"/>
<dbReference type="VEuPathDB" id="VectorBase:RPRC014463"/>
<dbReference type="STRING" id="13249.R4FLH4"/>
<dbReference type="Pfam" id="PF05195">
    <property type="entry name" value="AMP_N"/>
    <property type="match status" value="1"/>
</dbReference>
<evidence type="ECO:0000256" key="4">
    <source>
        <dbReference type="ARBA" id="ARBA00022801"/>
    </source>
</evidence>
<feature type="domain" description="Aminopeptidase P N-terminal" evidence="6">
    <location>
        <begin position="70"/>
        <end position="209"/>
    </location>
</feature>
<dbReference type="OMA" id="DSYFWYL"/>
<dbReference type="SMART" id="SM01011">
    <property type="entry name" value="AMP_N"/>
    <property type="match status" value="1"/>
</dbReference>
<organism evidence="7">
    <name type="scientific">Rhodnius prolixus</name>
    <name type="common">Triatomid bug</name>
    <dbReference type="NCBI Taxonomy" id="13249"/>
    <lineage>
        <taxon>Eukaryota</taxon>
        <taxon>Metazoa</taxon>
        <taxon>Ecdysozoa</taxon>
        <taxon>Arthropoda</taxon>
        <taxon>Hexapoda</taxon>
        <taxon>Insecta</taxon>
        <taxon>Pterygota</taxon>
        <taxon>Neoptera</taxon>
        <taxon>Paraneoptera</taxon>
        <taxon>Hemiptera</taxon>
        <taxon>Heteroptera</taxon>
        <taxon>Panheteroptera</taxon>
        <taxon>Cimicomorpha</taxon>
        <taxon>Reduviidae</taxon>
        <taxon>Triatominae</taxon>
        <taxon>Rhodnius</taxon>
    </lineage>
</organism>
<dbReference type="Gene3D" id="3.40.350.10">
    <property type="entry name" value="Creatinase/prolidase N-terminal domain"/>
    <property type="match status" value="1"/>
</dbReference>
<dbReference type="FunCoup" id="R4FLH4">
    <property type="interactions" value="854"/>
</dbReference>
<dbReference type="Pfam" id="PF00557">
    <property type="entry name" value="Peptidase_M24"/>
    <property type="match status" value="1"/>
</dbReference>
<dbReference type="HOGENOM" id="CLU_017266_1_1_1"/>
<reference evidence="7" key="1">
    <citation type="submission" date="2013-04" db="EMBL/GenBank/DDBJ databases">
        <title>An insight into the transcriptome of the digestive tract of the blood sucking bug, Rhodnius prolixus.</title>
        <authorList>
            <person name="Ribeiro J.M.C."/>
            <person name="Genta F.A."/>
            <person name="Sorgine M.H.F."/>
            <person name="Paiva-Silva G.O."/>
            <person name="Majerowicz D."/>
            <person name="Medeiros M."/>
            <person name="Koerich L."/>
            <person name="Terra W.R."/>
            <person name="Ferreira C."/>
            <person name="Pimentel A.C."/>
            <person name="Bisch P.M."/>
            <person name="Diniz M.M.P."/>
            <person name="Nascimento R."/>
            <person name="Salmon D."/>
            <person name="Silber A.M."/>
            <person name="Alves M."/>
            <person name="Oliveira M.F."/>
            <person name="Gondim K.C."/>
            <person name="Silva Neto M.A.C."/>
            <person name="Atella G.C."/>
            <person name="Araujo H."/>
            <person name="Dias F.S."/>
            <person name="Polycarpo C.R."/>
            <person name="Fampa P."/>
            <person name="Melo A.C."/>
            <person name="Tanaka A.S."/>
            <person name="Balczun C."/>
            <person name="Oliveira J.H.M."/>
            <person name="Goncalves R."/>
            <person name="Lazoski C."/>
            <person name="Pereira M.A."/>
            <person name="Rivera-Pomar R."/>
            <person name="Diambra L."/>
            <person name="Schaub G.A."/>
            <person name="Garcia E.S."/>
            <person name="Azambuja P."/>
            <person name="Braz G.R.C."/>
            <person name="Oliveira P.L."/>
        </authorList>
    </citation>
    <scope>NUCLEOTIDE SEQUENCE</scope>
</reference>
<reference evidence="8" key="3">
    <citation type="submission" date="2015-05" db="UniProtKB">
        <authorList>
            <consortium name="EnsemblMetazoa"/>
        </authorList>
    </citation>
    <scope>IDENTIFICATION</scope>
</reference>
<dbReference type="GO" id="GO:0006508">
    <property type="term" value="P:proteolysis"/>
    <property type="evidence" value="ECO:0007669"/>
    <property type="project" value="TreeGrafter"/>
</dbReference>
<evidence type="ECO:0000313" key="8">
    <source>
        <dbReference type="EnsemblMetazoa" id="RPRC014463-PA"/>
    </source>
</evidence>
<dbReference type="InterPro" id="IPR007865">
    <property type="entry name" value="Aminopep_P_N"/>
</dbReference>
<dbReference type="InterPro" id="IPR001714">
    <property type="entry name" value="Pept_M24_MAP"/>
</dbReference>
<dbReference type="GO" id="GO:0005739">
    <property type="term" value="C:mitochondrion"/>
    <property type="evidence" value="ECO:0007669"/>
    <property type="project" value="TreeGrafter"/>
</dbReference>
<evidence type="ECO:0000313" key="7">
    <source>
        <dbReference type="EMBL" id="JAA75401.1"/>
    </source>
</evidence>
<evidence type="ECO:0000256" key="2">
    <source>
        <dbReference type="ARBA" id="ARBA00008766"/>
    </source>
</evidence>
<dbReference type="EMBL" id="ACPB03003540">
    <property type="status" value="NOT_ANNOTATED_CDS"/>
    <property type="molecule type" value="Genomic_DNA"/>
</dbReference>
<dbReference type="EnsemblMetazoa" id="RPRC014463-RA">
    <property type="protein sequence ID" value="RPRC014463-PA"/>
    <property type="gene ID" value="RPRC014463"/>
</dbReference>
<dbReference type="Proteomes" id="UP000015103">
    <property type="component" value="Unassembled WGS sequence"/>
</dbReference>
<dbReference type="AlphaFoldDB" id="R4FLH4"/>
<dbReference type="GO" id="GO:0070006">
    <property type="term" value="F:metalloaminopeptidase activity"/>
    <property type="evidence" value="ECO:0007669"/>
    <property type="project" value="InterPro"/>
</dbReference>
<dbReference type="EMBL" id="ACPB03003541">
    <property type="status" value="NOT_ANNOTATED_CDS"/>
    <property type="molecule type" value="Genomic_DNA"/>
</dbReference>
<dbReference type="InterPro" id="IPR000994">
    <property type="entry name" value="Pept_M24"/>
</dbReference>
<dbReference type="PANTHER" id="PTHR43226">
    <property type="entry name" value="XAA-PRO AMINOPEPTIDASE 3"/>
    <property type="match status" value="1"/>
</dbReference>
<dbReference type="PANTHER" id="PTHR43226:SF4">
    <property type="entry name" value="XAA-PRO AMINOPEPTIDASE 3"/>
    <property type="match status" value="1"/>
</dbReference>